<organism evidence="1 2">
    <name type="scientific">Chryseobacterium endophyticum</name>
    <dbReference type="NCBI Taxonomy" id="1854762"/>
    <lineage>
        <taxon>Bacteria</taxon>
        <taxon>Pseudomonadati</taxon>
        <taxon>Bacteroidota</taxon>
        <taxon>Flavobacteriia</taxon>
        <taxon>Flavobacteriales</taxon>
        <taxon>Weeksellaceae</taxon>
        <taxon>Chryseobacterium group</taxon>
        <taxon>Chryseobacterium</taxon>
    </lineage>
</organism>
<protein>
    <submittedName>
        <fullName evidence="1">Uncharacterized protein</fullName>
    </submittedName>
</protein>
<sequence length="162" mass="18733">MGEEFPNEYSVSEPMSPGICAKHFAEIMNRKGFNLDFSLKSLEIEIDKVLECYSEIKVHDMEILEAWLTAYIGESLLICFGGRWIGNFYGPLCKTGVNFYTSYMIINDFRFNPNHFISYYQNNGKKSEGTFYDYLYTRNESIGIFRDFLGGGLIKKINNSIQ</sequence>
<name>A0AAU6WLH6_9FLAO</name>
<evidence type="ECO:0000313" key="1">
    <source>
        <dbReference type="EMBL" id="XAO73403.1"/>
    </source>
</evidence>
<accession>A0AAU6WLH6</accession>
<keyword evidence="2" id="KW-1185">Reference proteome</keyword>
<evidence type="ECO:0000313" key="2">
    <source>
        <dbReference type="Proteomes" id="UP001463665"/>
    </source>
</evidence>
<dbReference type="AlphaFoldDB" id="A0AAU6WLH6"/>
<dbReference type="RefSeq" id="WP_294237205.1">
    <property type="nucleotide sequence ID" value="NZ_CP154834.1"/>
</dbReference>
<dbReference type="EMBL" id="CP154834">
    <property type="protein sequence ID" value="XAO73403.1"/>
    <property type="molecule type" value="Genomic_DNA"/>
</dbReference>
<gene>
    <name evidence="1" type="ORF">AAFP95_16845</name>
</gene>
<proteinExistence type="predicted"/>
<dbReference type="Proteomes" id="UP001463665">
    <property type="component" value="Chromosome"/>
</dbReference>
<reference evidence="1 2" key="1">
    <citation type="submission" date="2024-04" db="EMBL/GenBank/DDBJ databases">
        <title>Genome sequencing and assembly of rice foliar adapted Chryseobacterium endophyticum OsEnb-ALM-A6.</title>
        <authorList>
            <person name="Kumar S."/>
            <person name="Javed M."/>
            <person name="Chouhan V."/>
            <person name="Charishma K."/>
            <person name="Patel A."/>
            <person name="Kumar M."/>
            <person name="Sahu K.P."/>
            <person name="Kumar A."/>
        </authorList>
    </citation>
    <scope>NUCLEOTIDE SEQUENCE [LARGE SCALE GENOMIC DNA]</scope>
    <source>
        <strain evidence="1 2">OsEnb-ALM-A6</strain>
    </source>
</reference>